<protein>
    <recommendedName>
        <fullName evidence="4">Outer membrane protein beta-barrel domain-containing protein</fullName>
    </recommendedName>
</protein>
<feature type="chain" id="PRO_5045494031" description="Outer membrane protein beta-barrel domain-containing protein" evidence="1">
    <location>
        <begin position="31"/>
        <end position="254"/>
    </location>
</feature>
<comment type="caution">
    <text evidence="2">The sequence shown here is derived from an EMBL/GenBank/DDBJ whole genome shotgun (WGS) entry which is preliminary data.</text>
</comment>
<name>A0ABV4IDR9_9BURK</name>
<reference evidence="2 3" key="1">
    <citation type="submission" date="2024-08" db="EMBL/GenBank/DDBJ databases">
        <authorList>
            <person name="Feng Z."/>
            <person name="Ronholm J."/>
        </authorList>
    </citation>
    <scope>NUCLEOTIDE SEQUENCE [LARGE SCALE GENOMIC DNA]</scope>
    <source>
        <strain evidence="2 3">4-AB0-8</strain>
    </source>
</reference>
<evidence type="ECO:0000313" key="3">
    <source>
        <dbReference type="Proteomes" id="UP001567350"/>
    </source>
</evidence>
<dbReference type="Proteomes" id="UP001567350">
    <property type="component" value="Unassembled WGS sequence"/>
</dbReference>
<accession>A0ABV4IDR9</accession>
<dbReference type="RefSeq" id="WP_313603069.1">
    <property type="nucleotide sequence ID" value="NZ_DAMCKS010000003.1"/>
</dbReference>
<sequence length="254" mass="27841">MKKLPRLFGLTLKSTILCGVVLALHGTATAQTASPAAWRFQLTPYVWMTGLDGHIKPLRGAPAAHVEQSFSDILENLDAAFFVSGTARQGRWVLHGDASHASASRSAALPLGLSARAKVRQTSVTLTGGYNWQWAKQSSVDFLAGARLWDIDASVTLPGIAAVQSSTSFVDPVVAVRWRYDFAPQWSSLVYVDTGGWGVGSDATWQMLGTLNYQWRENIHFSLGYRHLQVNYRNHGKQLDFSQSGPLVGTTFQF</sequence>
<keyword evidence="3" id="KW-1185">Reference proteome</keyword>
<gene>
    <name evidence="2" type="ORF">ACBP88_10870</name>
</gene>
<dbReference type="EMBL" id="JBGJLR010000011">
    <property type="protein sequence ID" value="MEZ2739942.1"/>
    <property type="molecule type" value="Genomic_DNA"/>
</dbReference>
<evidence type="ECO:0008006" key="4">
    <source>
        <dbReference type="Google" id="ProtNLM"/>
    </source>
</evidence>
<evidence type="ECO:0000313" key="2">
    <source>
        <dbReference type="EMBL" id="MEZ2739942.1"/>
    </source>
</evidence>
<organism evidence="2 3">
    <name type="scientific">Comamonas jiangduensis</name>
    <dbReference type="NCBI Taxonomy" id="1194168"/>
    <lineage>
        <taxon>Bacteria</taxon>
        <taxon>Pseudomonadati</taxon>
        <taxon>Pseudomonadota</taxon>
        <taxon>Betaproteobacteria</taxon>
        <taxon>Burkholderiales</taxon>
        <taxon>Comamonadaceae</taxon>
        <taxon>Comamonas</taxon>
    </lineage>
</organism>
<evidence type="ECO:0000256" key="1">
    <source>
        <dbReference type="SAM" id="SignalP"/>
    </source>
</evidence>
<feature type="signal peptide" evidence="1">
    <location>
        <begin position="1"/>
        <end position="30"/>
    </location>
</feature>
<proteinExistence type="predicted"/>
<keyword evidence="1" id="KW-0732">Signal</keyword>